<name>A0A484FSS6_COLOR</name>
<proteinExistence type="predicted"/>
<comment type="caution">
    <text evidence="2">The sequence shown here is derived from an EMBL/GenBank/DDBJ whole genome shotgun (WGS) entry which is preliminary data.</text>
</comment>
<gene>
    <name evidence="2" type="ORF">Cob_v005731</name>
</gene>
<reference evidence="3" key="1">
    <citation type="journal article" date="2013" name="New Phytol.">
        <title>Comparative genomic and transcriptomic analyses reveal the hemibiotrophic stage shift of Colletotrichum fungi.</title>
        <authorList>
            <person name="Gan P."/>
            <person name="Ikeda K."/>
            <person name="Irieda H."/>
            <person name="Narusaka M."/>
            <person name="O'Connell R.J."/>
            <person name="Narusaka Y."/>
            <person name="Takano Y."/>
            <person name="Kubo Y."/>
            <person name="Shirasu K."/>
        </authorList>
    </citation>
    <scope>NUCLEOTIDE SEQUENCE [LARGE SCALE GENOMIC DNA]</scope>
    <source>
        <strain evidence="3">104-T / ATCC 96160 / CBS 514.97 / LARS 414 / MAFF 240422</strain>
    </source>
</reference>
<evidence type="ECO:0000256" key="1">
    <source>
        <dbReference type="SAM" id="MobiDB-lite"/>
    </source>
</evidence>
<protein>
    <submittedName>
        <fullName evidence="2">Uncharacterized protein</fullName>
    </submittedName>
</protein>
<organism evidence="2 3">
    <name type="scientific">Colletotrichum orbiculare (strain 104-T / ATCC 96160 / CBS 514.97 / LARS 414 / MAFF 240422)</name>
    <name type="common">Cucumber anthracnose fungus</name>
    <name type="synonym">Colletotrichum lagenarium</name>
    <dbReference type="NCBI Taxonomy" id="1213857"/>
    <lineage>
        <taxon>Eukaryota</taxon>
        <taxon>Fungi</taxon>
        <taxon>Dikarya</taxon>
        <taxon>Ascomycota</taxon>
        <taxon>Pezizomycotina</taxon>
        <taxon>Sordariomycetes</taxon>
        <taxon>Hypocreomycetidae</taxon>
        <taxon>Glomerellales</taxon>
        <taxon>Glomerellaceae</taxon>
        <taxon>Colletotrichum</taxon>
        <taxon>Colletotrichum orbiculare species complex</taxon>
    </lineage>
</organism>
<accession>A0A484FSS6</accession>
<keyword evidence="3" id="KW-1185">Reference proteome</keyword>
<dbReference type="EMBL" id="AMCV02000015">
    <property type="protein sequence ID" value="TDZ21052.1"/>
    <property type="molecule type" value="Genomic_DNA"/>
</dbReference>
<sequence length="159" mass="18007">MDPQYWNQVRHKLAQRAWHNSDFRASEARPSALESFLPLIEFPCPLSHAFFVPTGADAGRWHWSWYGGGTLPRFHSSIVRYRVGVILIKLADKWRLRCHKDCTQYGTEVKSFAAAVVAKHELPACHPETREAHVQSSSIGDDTYQPGGRSKTAEAVRCC</sequence>
<reference evidence="3" key="2">
    <citation type="journal article" date="2019" name="Mol. Plant Microbe Interact.">
        <title>Genome sequence resources for four phytopathogenic fungi from the Colletotrichum orbiculare species complex.</title>
        <authorList>
            <person name="Gan P."/>
            <person name="Tsushima A."/>
            <person name="Narusaka M."/>
            <person name="Narusaka Y."/>
            <person name="Takano Y."/>
            <person name="Kubo Y."/>
            <person name="Shirasu K."/>
        </authorList>
    </citation>
    <scope>GENOME REANNOTATION</scope>
    <source>
        <strain evidence="3">104-T / ATCC 96160 / CBS 514.97 / LARS 414 / MAFF 240422</strain>
    </source>
</reference>
<dbReference type="AlphaFoldDB" id="A0A484FSS6"/>
<dbReference type="Proteomes" id="UP000014480">
    <property type="component" value="Unassembled WGS sequence"/>
</dbReference>
<evidence type="ECO:0000313" key="2">
    <source>
        <dbReference type="EMBL" id="TDZ21052.1"/>
    </source>
</evidence>
<feature type="region of interest" description="Disordered" evidence="1">
    <location>
        <begin position="130"/>
        <end position="159"/>
    </location>
</feature>
<evidence type="ECO:0000313" key="3">
    <source>
        <dbReference type="Proteomes" id="UP000014480"/>
    </source>
</evidence>